<dbReference type="InterPro" id="IPR035437">
    <property type="entry name" value="SNase_OB-fold_sf"/>
</dbReference>
<evidence type="ECO:0000313" key="2">
    <source>
        <dbReference type="EMBL" id="KAJ8783027.1"/>
    </source>
</evidence>
<keyword evidence="3" id="KW-1185">Reference proteome</keyword>
<name>A0AB34GV43_ESCRO</name>
<dbReference type="SUPFAM" id="SSF50199">
    <property type="entry name" value="Staphylococcal nuclease"/>
    <property type="match status" value="1"/>
</dbReference>
<dbReference type="AlphaFoldDB" id="A0AB34GV43"/>
<accession>A0AB34GV43</accession>
<protein>
    <submittedName>
        <fullName evidence="2">Uncharacterized protein</fullName>
    </submittedName>
</protein>
<proteinExistence type="predicted"/>
<comment type="caution">
    <text evidence="2">The sequence shown here is derived from an EMBL/GenBank/DDBJ whole genome shotgun (WGS) entry which is preliminary data.</text>
</comment>
<dbReference type="Gene3D" id="2.40.50.90">
    <property type="match status" value="1"/>
</dbReference>
<reference evidence="2 3" key="1">
    <citation type="submission" date="2022-11" db="EMBL/GenBank/DDBJ databases">
        <title>Whole genome sequence of Eschrichtius robustus ER-17-0199.</title>
        <authorList>
            <person name="Bruniche-Olsen A."/>
            <person name="Black A.N."/>
            <person name="Fields C.J."/>
            <person name="Walden K."/>
            <person name="Dewoody J.A."/>
        </authorList>
    </citation>
    <scope>NUCLEOTIDE SEQUENCE [LARGE SCALE GENOMIC DNA]</scope>
    <source>
        <strain evidence="2">ER-17-0199</strain>
        <tissue evidence="2">Blubber</tissue>
    </source>
</reference>
<organism evidence="2 3">
    <name type="scientific">Eschrichtius robustus</name>
    <name type="common">California gray whale</name>
    <name type="synonym">Eschrichtius gibbosus</name>
    <dbReference type="NCBI Taxonomy" id="9764"/>
    <lineage>
        <taxon>Eukaryota</taxon>
        <taxon>Metazoa</taxon>
        <taxon>Chordata</taxon>
        <taxon>Craniata</taxon>
        <taxon>Vertebrata</taxon>
        <taxon>Euteleostomi</taxon>
        <taxon>Mammalia</taxon>
        <taxon>Eutheria</taxon>
        <taxon>Laurasiatheria</taxon>
        <taxon>Artiodactyla</taxon>
        <taxon>Whippomorpha</taxon>
        <taxon>Cetacea</taxon>
        <taxon>Mysticeti</taxon>
        <taxon>Eschrichtiidae</taxon>
        <taxon>Eschrichtius</taxon>
    </lineage>
</organism>
<evidence type="ECO:0000256" key="1">
    <source>
        <dbReference type="SAM" id="MobiDB-lite"/>
    </source>
</evidence>
<gene>
    <name evidence="2" type="ORF">J1605_009635</name>
</gene>
<feature type="region of interest" description="Disordered" evidence="1">
    <location>
        <begin position="58"/>
        <end position="82"/>
    </location>
</feature>
<sequence length="82" mass="9148">MGTEHLFSRLAEYSTPWFQRNIAEALVSKGLATVIRYRQDDDQRSSHYDELLAAEASGAVRKPHANPSEKAQNTCQIGMVAL</sequence>
<dbReference type="EMBL" id="JAIQCJ010002089">
    <property type="protein sequence ID" value="KAJ8783027.1"/>
    <property type="molecule type" value="Genomic_DNA"/>
</dbReference>
<dbReference type="Proteomes" id="UP001159641">
    <property type="component" value="Unassembled WGS sequence"/>
</dbReference>
<evidence type="ECO:0000313" key="3">
    <source>
        <dbReference type="Proteomes" id="UP001159641"/>
    </source>
</evidence>